<evidence type="ECO:0000256" key="1">
    <source>
        <dbReference type="SAM" id="MobiDB-lite"/>
    </source>
</evidence>
<feature type="compositionally biased region" description="Low complexity" evidence="1">
    <location>
        <begin position="575"/>
        <end position="590"/>
    </location>
</feature>
<gene>
    <name evidence="2" type="ORF">CCMP2556_LOCUS35871</name>
</gene>
<name>A0ABP0PAY2_9DINO</name>
<organism evidence="2 3">
    <name type="scientific">Durusdinium trenchii</name>
    <dbReference type="NCBI Taxonomy" id="1381693"/>
    <lineage>
        <taxon>Eukaryota</taxon>
        <taxon>Sar</taxon>
        <taxon>Alveolata</taxon>
        <taxon>Dinophyceae</taxon>
        <taxon>Suessiales</taxon>
        <taxon>Symbiodiniaceae</taxon>
        <taxon>Durusdinium</taxon>
    </lineage>
</organism>
<reference evidence="2 3" key="1">
    <citation type="submission" date="2024-02" db="EMBL/GenBank/DDBJ databases">
        <authorList>
            <person name="Chen Y."/>
            <person name="Shah S."/>
            <person name="Dougan E. K."/>
            <person name="Thang M."/>
            <person name="Chan C."/>
        </authorList>
    </citation>
    <scope>NUCLEOTIDE SEQUENCE [LARGE SCALE GENOMIC DNA]</scope>
</reference>
<accession>A0ABP0PAY2</accession>
<evidence type="ECO:0000313" key="2">
    <source>
        <dbReference type="EMBL" id="CAK9072929.1"/>
    </source>
</evidence>
<proteinExistence type="predicted"/>
<comment type="caution">
    <text evidence="2">The sequence shown here is derived from an EMBL/GenBank/DDBJ whole genome shotgun (WGS) entry which is preliminary data.</text>
</comment>
<feature type="region of interest" description="Disordered" evidence="1">
    <location>
        <begin position="1"/>
        <end position="96"/>
    </location>
</feature>
<feature type="compositionally biased region" description="Acidic residues" evidence="1">
    <location>
        <begin position="261"/>
        <end position="282"/>
    </location>
</feature>
<sequence length="1404" mass="154284">MADVCSPSDAESDGTSKISDFSIRASLSRSSSLLEEEQTRSLSELQPLPDAMSNEDPSNADAFQHDSQVMIEDSYTQEESQVPLTQAAGGGDGEDSDVEMVVAKSVEPDASAEPDASVPEATSAMAPENINQLTVLLNLVKAKAAQVQKTAEGSSASGQKLDATAAAESGDPKASATGNAAADQVLREQQLALAKAKQRKRKLDEEGDEEEEEEEVPVKKRPAGKAKAKGKAKGKAKAKGRAKKAAKKPKAKASKKKAKEVEEEEEEEEEEPEEEDEEEEEEEKKVEPKPKAKGKKAESEDGSKDPVPGDGSKKTFAKRICSDCSREEVPRLQRFARCFLSSELISSWCGILEDTLHGLELRSFQVLMAGILASLGFHPGESPPRLARRGGLPVQLLDALFQFTLTEADISVESEAELLLEAMWRETPDLGDTWEDAKLRAVVKYLIGARGLDMASPQPMLRNGWSAATLLSGIQHMNMDCLQAIKKELPDDPDQLAKLCEVLSEMRGAALEKGPERRWQKLMDLVSARDAEIAEPKKLLVQGSSGLASTEASPEIPADAPPGGKAPRDIPADAPPGNAAAAKGTAGSPATPAPIPAPSHPAEGDGEGSPVILHIATMTRAEKEKVRRLVTPKPTTGNLSVPKDIFELWQTDKGREKLLCMWCKSGGVKAVFIQRVEFLSTTTKSKKIEVKGGFYSEEDMKERIEKIKKWATERKLVRICEYDETVIEYWVNTRTSGVLSREDLQRLSVSRSHEGEGELGGSDMQMFDSTMDAGGFDDLGRPGDVDLEGDTSLQAFPCKGKKGDLQLSSTVHHIAKMYAKGAPAIDCVKEAKAASKKDDCRTLQVIARAPLSSADEPLFRALRSSGLVMDFPISQLQLDNDFKYPVFPPREQLEASGSKGFLHKIIGIPIAYADTELTRFWGKYKRLCPQHDIFAEANLDFSHLIPYYLHGDGGRTYKKDPIMILSMFSAFGCGTARNPVELQPVPGQSRKRRFDHGDKFEPGVNLRGNTFTSRFLFAAMKAEFYKKKPGRFQSLLDQWGQLLGSLFHEGLSCNGENWKIAILGITGDAPFLREAGNHNRSFSNVRKSATARTMLPGVCWLCAAGKTNGPPFEDVRLSAQWTTTCGVSNILPWDQPGPLLQHVPVNDLDLAAFYHPDLFHVYFAGVGKDFTASALIYIAKTVFKQSKIQRSVESMNGEMRNFMKEEKERFNFGHFSLDLLGYASSRSFPKGHWSKNMDTATVSKFIEYICRKHIQDFPDDTILGEIFEACGAIHHFMSVVFAGSFFLSDMESWQMISAGHAFIAGYMNLAKKSLDAGYCLFALKPVVNLFAHIVHTALQQYKVDCASVVNPIAESTFMAEDLVGKISRLSRRVSARKHGEKIMYRYMVATHFHLNHPDGLQLDV</sequence>
<evidence type="ECO:0000313" key="3">
    <source>
        <dbReference type="Proteomes" id="UP001642484"/>
    </source>
</evidence>
<dbReference type="Proteomes" id="UP001642484">
    <property type="component" value="Unassembled WGS sequence"/>
</dbReference>
<feature type="compositionally biased region" description="Basic and acidic residues" evidence="1">
    <location>
        <begin position="283"/>
        <end position="304"/>
    </location>
</feature>
<feature type="region of interest" description="Disordered" evidence="1">
    <location>
        <begin position="544"/>
        <end position="609"/>
    </location>
</feature>
<dbReference type="EMBL" id="CAXAMN010022807">
    <property type="protein sequence ID" value="CAK9072929.1"/>
    <property type="molecule type" value="Genomic_DNA"/>
</dbReference>
<keyword evidence="3" id="KW-1185">Reference proteome</keyword>
<feature type="region of interest" description="Disordered" evidence="1">
    <location>
        <begin position="144"/>
        <end position="312"/>
    </location>
</feature>
<protein>
    <submittedName>
        <fullName evidence="2">Uncharacterized protein</fullName>
    </submittedName>
</protein>
<feature type="compositionally biased region" description="Basic residues" evidence="1">
    <location>
        <begin position="219"/>
        <end position="258"/>
    </location>
</feature>
<feature type="compositionally biased region" description="Acidic residues" evidence="1">
    <location>
        <begin position="205"/>
        <end position="215"/>
    </location>
</feature>